<protein>
    <submittedName>
        <fullName evidence="7">Organic cation transporter protein like</fullName>
    </submittedName>
</protein>
<reference evidence="7" key="1">
    <citation type="journal article" date="2020" name="bioRxiv">
        <title>Chromosome-level reference genome of the European wasp spider Argiope bruennichi: a resource for studies on range expansion and evolutionary adaptation.</title>
        <authorList>
            <person name="Sheffer M.M."/>
            <person name="Hoppe A."/>
            <person name="Krehenwinkel H."/>
            <person name="Uhl G."/>
            <person name="Kuss A.W."/>
            <person name="Jensen L."/>
            <person name="Jensen C."/>
            <person name="Gillespie R.G."/>
            <person name="Hoff K.J."/>
            <person name="Prost S."/>
        </authorList>
    </citation>
    <scope>NUCLEOTIDE SEQUENCE</scope>
</reference>
<dbReference type="EMBL" id="JABXBU010002228">
    <property type="protein sequence ID" value="KAF8771701.1"/>
    <property type="molecule type" value="Genomic_DNA"/>
</dbReference>
<comment type="subcellular location">
    <subcellularLocation>
        <location evidence="1">Membrane</location>
        <topology evidence="1">Multi-pass membrane protein</topology>
    </subcellularLocation>
</comment>
<evidence type="ECO:0000256" key="3">
    <source>
        <dbReference type="ARBA" id="ARBA00022989"/>
    </source>
</evidence>
<reference evidence="7" key="2">
    <citation type="submission" date="2020-06" db="EMBL/GenBank/DDBJ databases">
        <authorList>
            <person name="Sheffer M."/>
        </authorList>
    </citation>
    <scope>NUCLEOTIDE SEQUENCE</scope>
</reference>
<feature type="transmembrane region" description="Helical" evidence="6">
    <location>
        <begin position="408"/>
        <end position="431"/>
    </location>
</feature>
<feature type="transmembrane region" description="Helical" evidence="6">
    <location>
        <begin position="330"/>
        <end position="347"/>
    </location>
</feature>
<evidence type="ECO:0000256" key="6">
    <source>
        <dbReference type="SAM" id="Phobius"/>
    </source>
</evidence>
<evidence type="ECO:0000256" key="4">
    <source>
        <dbReference type="ARBA" id="ARBA00023136"/>
    </source>
</evidence>
<keyword evidence="4 6" id="KW-0472">Membrane</keyword>
<proteinExistence type="predicted"/>
<keyword evidence="3 6" id="KW-1133">Transmembrane helix</keyword>
<evidence type="ECO:0000313" key="8">
    <source>
        <dbReference type="Proteomes" id="UP000807504"/>
    </source>
</evidence>
<feature type="compositionally biased region" description="Basic and acidic residues" evidence="5">
    <location>
        <begin position="512"/>
        <end position="530"/>
    </location>
</feature>
<dbReference type="GO" id="GO:0016020">
    <property type="term" value="C:membrane"/>
    <property type="evidence" value="ECO:0007669"/>
    <property type="project" value="UniProtKB-SubCell"/>
</dbReference>
<dbReference type="PANTHER" id="PTHR24064">
    <property type="entry name" value="SOLUTE CARRIER FAMILY 22 MEMBER"/>
    <property type="match status" value="1"/>
</dbReference>
<feature type="transmembrane region" description="Helical" evidence="6">
    <location>
        <begin position="438"/>
        <end position="461"/>
    </location>
</feature>
<feature type="transmembrane region" description="Helical" evidence="6">
    <location>
        <begin position="215"/>
        <end position="235"/>
    </location>
</feature>
<comment type="caution">
    <text evidence="7">The sequence shown here is derived from an EMBL/GenBank/DDBJ whole genome shotgun (WGS) entry which is preliminary data.</text>
</comment>
<dbReference type="CDD" id="cd17317">
    <property type="entry name" value="MFS_SLC22"/>
    <property type="match status" value="1"/>
</dbReference>
<sequence length="541" mass="60006">MAQGTEENGPHHETGHHQKDLMDLVKGNGPWQWMVCAVVLAVNFPDGANNMSIAFMAPNVDHWCARPPGINMTVEQWKEIALPPNDPHCSRYRYINISLASENSSSSRETVPCESWEYDHSIYASSIVSQWNLVCDRAWLVSVAKSIFAAGFGRKPLILACNILAIVSGISCIFSTSFHMFAISRFFVAAGLTGCDHAASVLMIEIVSPKYRAPYHVITGMAWLAGVCHLPLIALWLRNWIYIKIAIVLPSVFILSIWWLLPESPRWLLAHGKTEESLKILSKAAKTNGLKISDVKLREMVLSLKEPDVDEKPRTNCLQLFQAEIRMRTLLIWYIWVVTAFVFYGIAYNTNELAGDPFVNFTIFNLIDVPASLTILCYKGRRKPLAACLACAGVACLLVYPIPADLMWLRTAVSLMGKFCISATFTVLGLFTTEIFPTILRITGLGSASAVARIGAILAPFVRELGRANHPVFPQILFGVLSVSAGGLALLLPETSNRSVPDTVREAAQISRKKDSEENPEKTWMLKDFNDGSESEDLVFD</sequence>
<evidence type="ECO:0000313" key="7">
    <source>
        <dbReference type="EMBL" id="KAF8771701.1"/>
    </source>
</evidence>
<gene>
    <name evidence="7" type="ORF">HNY73_019081</name>
</gene>
<dbReference type="GO" id="GO:0022857">
    <property type="term" value="F:transmembrane transporter activity"/>
    <property type="evidence" value="ECO:0007669"/>
    <property type="project" value="InterPro"/>
</dbReference>
<keyword evidence="8" id="KW-1185">Reference proteome</keyword>
<name>A0A8T0EFL1_ARGBR</name>
<dbReference type="SUPFAM" id="SSF103473">
    <property type="entry name" value="MFS general substrate transporter"/>
    <property type="match status" value="1"/>
</dbReference>
<feature type="transmembrane region" description="Helical" evidence="6">
    <location>
        <begin position="359"/>
        <end position="378"/>
    </location>
</feature>
<accession>A0A8T0EFL1</accession>
<feature type="transmembrane region" description="Helical" evidence="6">
    <location>
        <begin position="241"/>
        <end position="261"/>
    </location>
</feature>
<evidence type="ECO:0000256" key="1">
    <source>
        <dbReference type="ARBA" id="ARBA00004141"/>
    </source>
</evidence>
<dbReference type="Proteomes" id="UP000807504">
    <property type="component" value="Unassembled WGS sequence"/>
</dbReference>
<evidence type="ECO:0000256" key="2">
    <source>
        <dbReference type="ARBA" id="ARBA00022692"/>
    </source>
</evidence>
<keyword evidence="2 6" id="KW-0812">Transmembrane</keyword>
<evidence type="ECO:0000256" key="5">
    <source>
        <dbReference type="SAM" id="MobiDB-lite"/>
    </source>
</evidence>
<dbReference type="Gene3D" id="1.20.1250.20">
    <property type="entry name" value="MFS general substrate transporter like domains"/>
    <property type="match status" value="1"/>
</dbReference>
<feature type="transmembrane region" description="Helical" evidence="6">
    <location>
        <begin position="473"/>
        <end position="492"/>
    </location>
</feature>
<feature type="region of interest" description="Disordered" evidence="5">
    <location>
        <begin position="502"/>
        <end position="541"/>
    </location>
</feature>
<feature type="transmembrane region" description="Helical" evidence="6">
    <location>
        <begin position="385"/>
        <end position="402"/>
    </location>
</feature>
<feature type="compositionally biased region" description="Acidic residues" evidence="5">
    <location>
        <begin position="531"/>
        <end position="541"/>
    </location>
</feature>
<feature type="transmembrane region" description="Helical" evidence="6">
    <location>
        <begin position="157"/>
        <end position="176"/>
    </location>
</feature>
<dbReference type="InterPro" id="IPR005828">
    <property type="entry name" value="MFS_sugar_transport-like"/>
</dbReference>
<dbReference type="Pfam" id="PF00083">
    <property type="entry name" value="Sugar_tr"/>
    <property type="match status" value="1"/>
</dbReference>
<dbReference type="AlphaFoldDB" id="A0A8T0EFL1"/>
<dbReference type="InterPro" id="IPR036259">
    <property type="entry name" value="MFS_trans_sf"/>
</dbReference>
<organism evidence="7 8">
    <name type="scientific">Argiope bruennichi</name>
    <name type="common">Wasp spider</name>
    <name type="synonym">Aranea bruennichi</name>
    <dbReference type="NCBI Taxonomy" id="94029"/>
    <lineage>
        <taxon>Eukaryota</taxon>
        <taxon>Metazoa</taxon>
        <taxon>Ecdysozoa</taxon>
        <taxon>Arthropoda</taxon>
        <taxon>Chelicerata</taxon>
        <taxon>Arachnida</taxon>
        <taxon>Araneae</taxon>
        <taxon>Araneomorphae</taxon>
        <taxon>Entelegynae</taxon>
        <taxon>Araneoidea</taxon>
        <taxon>Araneidae</taxon>
        <taxon>Argiope</taxon>
    </lineage>
</organism>